<gene>
    <name evidence="3" type="ORF">FB559_0868</name>
</gene>
<name>A0A543CE46_9ACTN</name>
<evidence type="ECO:0000313" key="3">
    <source>
        <dbReference type="EMBL" id="TQL95365.1"/>
    </source>
</evidence>
<feature type="transmembrane region" description="Helical" evidence="2">
    <location>
        <begin position="132"/>
        <end position="152"/>
    </location>
</feature>
<reference evidence="3 4" key="1">
    <citation type="submission" date="2019-06" db="EMBL/GenBank/DDBJ databases">
        <title>Sequencing the genomes of 1000 actinobacteria strains.</title>
        <authorList>
            <person name="Klenk H.-P."/>
        </authorList>
    </citation>
    <scope>NUCLEOTIDE SEQUENCE [LARGE SCALE GENOMIC DNA]</scope>
    <source>
        <strain evidence="3 4">DSM 102200</strain>
    </source>
</reference>
<feature type="region of interest" description="Disordered" evidence="1">
    <location>
        <begin position="1"/>
        <end position="25"/>
    </location>
</feature>
<feature type="transmembrane region" description="Helical" evidence="2">
    <location>
        <begin position="34"/>
        <end position="54"/>
    </location>
</feature>
<protein>
    <submittedName>
        <fullName evidence="3">Uncharacterized protein</fullName>
    </submittedName>
</protein>
<keyword evidence="2" id="KW-1133">Transmembrane helix</keyword>
<keyword evidence="2" id="KW-0472">Membrane</keyword>
<evidence type="ECO:0000256" key="1">
    <source>
        <dbReference type="SAM" id="MobiDB-lite"/>
    </source>
</evidence>
<evidence type="ECO:0000313" key="4">
    <source>
        <dbReference type="Proteomes" id="UP000316096"/>
    </source>
</evidence>
<dbReference type="Proteomes" id="UP000316096">
    <property type="component" value="Unassembled WGS sequence"/>
</dbReference>
<feature type="transmembrane region" description="Helical" evidence="2">
    <location>
        <begin position="96"/>
        <end position="120"/>
    </location>
</feature>
<accession>A0A543CE46</accession>
<feature type="transmembrane region" description="Helical" evidence="2">
    <location>
        <begin position="66"/>
        <end position="84"/>
    </location>
</feature>
<dbReference type="AlphaFoldDB" id="A0A543CE46"/>
<evidence type="ECO:0000256" key="2">
    <source>
        <dbReference type="SAM" id="Phobius"/>
    </source>
</evidence>
<sequence>MGPLSHDPVRGQERASTLPAMFPPEPAEGRPRPLVVAAGLLVAFWVASAVMALWRIGHEHRASGRTGALATVAFWTVVFALVIWRVWRGGRTAIAFMARVAAMIGTVFLAGMVAFAVLIFAAPPGGLAPDALVYLLPGLLAGGALLTAGILLRRPEVSRWGGR</sequence>
<keyword evidence="2" id="KW-0812">Transmembrane</keyword>
<keyword evidence="4" id="KW-1185">Reference proteome</keyword>
<comment type="caution">
    <text evidence="3">The sequence shown here is derived from an EMBL/GenBank/DDBJ whole genome shotgun (WGS) entry which is preliminary data.</text>
</comment>
<dbReference type="EMBL" id="VFOZ01000001">
    <property type="protein sequence ID" value="TQL95365.1"/>
    <property type="molecule type" value="Genomic_DNA"/>
</dbReference>
<organism evidence="3 4">
    <name type="scientific">Actinoallomurus bryophytorum</name>
    <dbReference type="NCBI Taxonomy" id="1490222"/>
    <lineage>
        <taxon>Bacteria</taxon>
        <taxon>Bacillati</taxon>
        <taxon>Actinomycetota</taxon>
        <taxon>Actinomycetes</taxon>
        <taxon>Streptosporangiales</taxon>
        <taxon>Thermomonosporaceae</taxon>
        <taxon>Actinoallomurus</taxon>
    </lineage>
</organism>
<proteinExistence type="predicted"/>